<dbReference type="Proteomes" id="UP000675968">
    <property type="component" value="Unassembled WGS sequence"/>
</dbReference>
<dbReference type="EMBL" id="JAGVWC010000010">
    <property type="protein sequence ID" value="MBS3061637.1"/>
    <property type="molecule type" value="Genomic_DNA"/>
</dbReference>
<feature type="compositionally biased region" description="Basic and acidic residues" evidence="1">
    <location>
        <begin position="105"/>
        <end position="119"/>
    </location>
</feature>
<evidence type="ECO:0000313" key="3">
    <source>
        <dbReference type="Proteomes" id="UP000675968"/>
    </source>
</evidence>
<feature type="region of interest" description="Disordered" evidence="1">
    <location>
        <begin position="68"/>
        <end position="119"/>
    </location>
</feature>
<accession>A0A8T4L4Z5</accession>
<comment type="caution">
    <text evidence="2">The sequence shown here is derived from an EMBL/GenBank/DDBJ whole genome shotgun (WGS) entry which is preliminary data.</text>
</comment>
<gene>
    <name evidence="2" type="ORF">J4215_03575</name>
</gene>
<feature type="compositionally biased region" description="Polar residues" evidence="1">
    <location>
        <begin position="88"/>
        <end position="104"/>
    </location>
</feature>
<organism evidence="2 3">
    <name type="scientific">Candidatus Iainarchaeum sp</name>
    <dbReference type="NCBI Taxonomy" id="3101447"/>
    <lineage>
        <taxon>Archaea</taxon>
        <taxon>Candidatus Iainarchaeota</taxon>
        <taxon>Candidatus Iainarchaeia</taxon>
        <taxon>Candidatus Iainarchaeales</taxon>
        <taxon>Candidatus Iainarchaeaceae</taxon>
        <taxon>Candidatus Iainarchaeum</taxon>
    </lineage>
</organism>
<reference evidence="2" key="2">
    <citation type="submission" date="2021-05" db="EMBL/GenBank/DDBJ databases">
        <title>Protein family content uncovers lineage relationships and bacterial pathway maintenance mechanisms in DPANN archaea.</title>
        <authorList>
            <person name="Castelle C.J."/>
            <person name="Meheust R."/>
            <person name="Jaffe A.L."/>
            <person name="Seitz K."/>
            <person name="Gong X."/>
            <person name="Baker B.J."/>
            <person name="Banfield J.F."/>
        </authorList>
    </citation>
    <scope>NUCLEOTIDE SEQUENCE</scope>
    <source>
        <strain evidence="2">RIFCSPLOWO2_01_FULL_AR10_48_17</strain>
    </source>
</reference>
<name>A0A8T4L4Z5_9ARCH</name>
<feature type="compositionally biased region" description="Basic and acidic residues" evidence="1">
    <location>
        <begin position="71"/>
        <end position="86"/>
    </location>
</feature>
<protein>
    <submittedName>
        <fullName evidence="2">Uncharacterized protein</fullName>
    </submittedName>
</protein>
<evidence type="ECO:0000256" key="1">
    <source>
        <dbReference type="SAM" id="MobiDB-lite"/>
    </source>
</evidence>
<evidence type="ECO:0000313" key="2">
    <source>
        <dbReference type="EMBL" id="MBS3061637.1"/>
    </source>
</evidence>
<sequence>MVEDSLVQNVRELLVASGSEKAAILHLMDMGFSAPEADDLINKAKQGMANYEDWKKIMTIAQNAEASAKGNNDEFIEKSGEKKREVQGQISELRTMMSSLNSELDTQKPKTETKKTKQP</sequence>
<proteinExistence type="predicted"/>
<dbReference type="AlphaFoldDB" id="A0A8T4L4Z5"/>
<reference evidence="2" key="1">
    <citation type="submission" date="2021-03" db="EMBL/GenBank/DDBJ databases">
        <authorList>
            <person name="Jaffe A."/>
        </authorList>
    </citation>
    <scope>NUCLEOTIDE SEQUENCE</scope>
    <source>
        <strain evidence="2">RIFCSPLOWO2_01_FULL_AR10_48_17</strain>
    </source>
</reference>